<protein>
    <submittedName>
        <fullName evidence="1">Uncharacterized protein</fullName>
    </submittedName>
</protein>
<sequence>MKDLKVINRKRAKREQRGLISEFAFEREQQSAGNTAVLAGRAGPCRGRARRRLDPQHGCARRSPGDPFRLFVSSAFEVLTEALRPSRLRASIYMNYEWLDPSLKDAQGPPLTVGTINYRSGGTQGPTLVVGTIDHRLRRPWDLHSRILRAGSHGLSTIEVGEYTQRRISFLLSFRRAEHGSLVHKNPLIGGSPPCDDSVRSVKESHRRAVTAKNWPKSPKKHPPQISCEHTQMVRKGGSWPESIPKGQCSLKGRLVWKAVSWGTKREVMHDLWMVIDHG</sequence>
<organism evidence="1 2">
    <name type="scientific">Brassica cretica</name>
    <name type="common">Mustard</name>
    <dbReference type="NCBI Taxonomy" id="69181"/>
    <lineage>
        <taxon>Eukaryota</taxon>
        <taxon>Viridiplantae</taxon>
        <taxon>Streptophyta</taxon>
        <taxon>Embryophyta</taxon>
        <taxon>Tracheophyta</taxon>
        <taxon>Spermatophyta</taxon>
        <taxon>Magnoliopsida</taxon>
        <taxon>eudicotyledons</taxon>
        <taxon>Gunneridae</taxon>
        <taxon>Pentapetalae</taxon>
        <taxon>rosids</taxon>
        <taxon>malvids</taxon>
        <taxon>Brassicales</taxon>
        <taxon>Brassicaceae</taxon>
        <taxon>Brassiceae</taxon>
        <taxon>Brassica</taxon>
    </lineage>
</organism>
<dbReference type="EMBL" id="QGKX02002183">
    <property type="protein sequence ID" value="KAF3489231.1"/>
    <property type="molecule type" value="Genomic_DNA"/>
</dbReference>
<reference evidence="1" key="1">
    <citation type="submission" date="2019-12" db="EMBL/GenBank/DDBJ databases">
        <title>Genome sequencing and annotation of Brassica cretica.</title>
        <authorList>
            <person name="Studholme D.J."/>
            <person name="Sarris P."/>
        </authorList>
    </citation>
    <scope>NUCLEOTIDE SEQUENCE</scope>
    <source>
        <strain evidence="1">PFS-109/04</strain>
        <tissue evidence="1">Leaf</tissue>
    </source>
</reference>
<accession>A0A8S9N1B2</accession>
<name>A0A8S9N1B2_BRACR</name>
<evidence type="ECO:0000313" key="1">
    <source>
        <dbReference type="EMBL" id="KAF3489231.1"/>
    </source>
</evidence>
<evidence type="ECO:0000313" key="2">
    <source>
        <dbReference type="Proteomes" id="UP000712600"/>
    </source>
</evidence>
<dbReference type="Proteomes" id="UP000712600">
    <property type="component" value="Unassembled WGS sequence"/>
</dbReference>
<dbReference type="AlphaFoldDB" id="A0A8S9N1B2"/>
<comment type="caution">
    <text evidence="1">The sequence shown here is derived from an EMBL/GenBank/DDBJ whole genome shotgun (WGS) entry which is preliminary data.</text>
</comment>
<proteinExistence type="predicted"/>
<gene>
    <name evidence="1" type="ORF">F2Q69_00051973</name>
</gene>